<protein>
    <submittedName>
        <fullName evidence="11">Nitrate ABC transporter substrate-binding protein</fullName>
    </submittedName>
</protein>
<dbReference type="PANTHER" id="PTHR30024:SF47">
    <property type="entry name" value="TAURINE-BINDING PERIPLASMIC PROTEIN"/>
    <property type="match status" value="1"/>
</dbReference>
<dbReference type="GO" id="GO:0006811">
    <property type="term" value="P:monoatomic ion transport"/>
    <property type="evidence" value="ECO:0007669"/>
    <property type="project" value="UniProtKB-KW"/>
</dbReference>
<comment type="similarity">
    <text evidence="3">Belongs to the bacterial solute-binding protein SsuA/TauA family.</text>
</comment>
<proteinExistence type="inferred from homology"/>
<dbReference type="Gene3D" id="3.40.190.10">
    <property type="entry name" value="Periplasmic binding protein-like II"/>
    <property type="match status" value="2"/>
</dbReference>
<evidence type="ECO:0000256" key="3">
    <source>
        <dbReference type="ARBA" id="ARBA00010742"/>
    </source>
</evidence>
<evidence type="ECO:0000256" key="6">
    <source>
        <dbReference type="ARBA" id="ARBA00022519"/>
    </source>
</evidence>
<evidence type="ECO:0000256" key="8">
    <source>
        <dbReference type="ARBA" id="ARBA00023065"/>
    </source>
</evidence>
<name>A0A563VU36_9CYAN</name>
<dbReference type="SUPFAM" id="SSF53850">
    <property type="entry name" value="Periplasmic binding protein-like II"/>
    <property type="match status" value="1"/>
</dbReference>
<evidence type="ECO:0000256" key="2">
    <source>
        <dbReference type="ARBA" id="ARBA00004533"/>
    </source>
</evidence>
<feature type="compositionally biased region" description="Basic residues" evidence="10">
    <location>
        <begin position="22"/>
        <end position="32"/>
    </location>
</feature>
<evidence type="ECO:0000256" key="5">
    <source>
        <dbReference type="ARBA" id="ARBA00022475"/>
    </source>
</evidence>
<gene>
    <name evidence="11" type="ORF">H1P_30033</name>
</gene>
<comment type="subcellular location">
    <subcellularLocation>
        <location evidence="2">Cell inner membrane</location>
    </subcellularLocation>
    <subcellularLocation>
        <location evidence="1">Periplasm</location>
    </subcellularLocation>
</comment>
<dbReference type="PANTHER" id="PTHR30024">
    <property type="entry name" value="ALIPHATIC SULFONATES-BINDING PROTEIN-RELATED"/>
    <property type="match status" value="1"/>
</dbReference>
<keyword evidence="6" id="KW-0997">Cell inner membrane</keyword>
<keyword evidence="12" id="KW-1185">Reference proteome</keyword>
<evidence type="ECO:0000256" key="10">
    <source>
        <dbReference type="SAM" id="MobiDB-lite"/>
    </source>
</evidence>
<reference evidence="11 12" key="1">
    <citation type="submission" date="2019-01" db="EMBL/GenBank/DDBJ databases">
        <authorList>
            <person name="Brito A."/>
        </authorList>
    </citation>
    <scope>NUCLEOTIDE SEQUENCE [LARGE SCALE GENOMIC DNA]</scope>
    <source>
        <strain evidence="11">1</strain>
    </source>
</reference>
<feature type="region of interest" description="Disordered" evidence="10">
    <location>
        <begin position="1"/>
        <end position="37"/>
    </location>
</feature>
<evidence type="ECO:0000256" key="7">
    <source>
        <dbReference type="ARBA" id="ARBA00022729"/>
    </source>
</evidence>
<keyword evidence="7" id="KW-0732">Signal</keyword>
<organism evidence="11 12">
    <name type="scientific">Hyella patelloides LEGE 07179</name>
    <dbReference type="NCBI Taxonomy" id="945734"/>
    <lineage>
        <taxon>Bacteria</taxon>
        <taxon>Bacillati</taxon>
        <taxon>Cyanobacteriota</taxon>
        <taxon>Cyanophyceae</taxon>
        <taxon>Pleurocapsales</taxon>
        <taxon>Hyellaceae</taxon>
        <taxon>Hyella</taxon>
    </lineage>
</organism>
<evidence type="ECO:0000256" key="1">
    <source>
        <dbReference type="ARBA" id="ARBA00004418"/>
    </source>
</evidence>
<dbReference type="CDD" id="cd13553">
    <property type="entry name" value="PBP2_NrtA_CpmA_like"/>
    <property type="match status" value="1"/>
</dbReference>
<dbReference type="GO" id="GO:0005886">
    <property type="term" value="C:plasma membrane"/>
    <property type="evidence" value="ECO:0007669"/>
    <property type="project" value="UniProtKB-SubCell"/>
</dbReference>
<dbReference type="NCBIfam" id="TIGR01409">
    <property type="entry name" value="TAT_signal_seq"/>
    <property type="match status" value="1"/>
</dbReference>
<dbReference type="Pfam" id="PF13379">
    <property type="entry name" value="NMT1_2"/>
    <property type="match status" value="1"/>
</dbReference>
<dbReference type="Proteomes" id="UP000320055">
    <property type="component" value="Unassembled WGS sequence"/>
</dbReference>
<keyword evidence="8" id="KW-0406">Ion transport</keyword>
<evidence type="ECO:0000313" key="12">
    <source>
        <dbReference type="Proteomes" id="UP000320055"/>
    </source>
</evidence>
<evidence type="ECO:0000313" key="11">
    <source>
        <dbReference type="EMBL" id="VEP14957.1"/>
    </source>
</evidence>
<dbReference type="GO" id="GO:0042597">
    <property type="term" value="C:periplasmic space"/>
    <property type="evidence" value="ECO:0007669"/>
    <property type="project" value="UniProtKB-SubCell"/>
</dbReference>
<feature type="compositionally biased region" description="Polar residues" evidence="10">
    <location>
        <begin position="1"/>
        <end position="19"/>
    </location>
</feature>
<dbReference type="InterPro" id="IPR044527">
    <property type="entry name" value="NrtA/CpmA_ABC-bd_dom"/>
</dbReference>
<accession>A0A563VU36</accession>
<sequence>MLLNTHNFTETQWGHSSPNHGAYKHRPSRSSRHLGSPQMLVSDVAVSAPHEDVKNFVLECSVCGQFHPTNEHSKVMADMPSQPDALIDDLVKMGFYSSQALDVANSISRVELQKALFLKVAGRGNPKRERLVNELIKQAGGLDEAFAAAFGHKSEQFFNDTLSNSRFTRRRFLRNVAIGAALVGLASCNNQQAIEEEPTVTGELEKKDVKISFLPITCATPIIMSEPLGFYKDHGLNVELKKYPSWSKVRDSAIAGELDACHMLAPMPIAMTLGLDATAFSTHLASIENNNGQGIAVANKHKGKIKSAADFKGFTIGVPYDYSNHNLILRYYLASGGLNPDTDVKIFISPPPIAIADMKAGKIDAFLMPDNFTQRVVYDDIGFIHILTRDIWTGHPCCAFAAGESWIKQHPNTFRALNKAIIQAAGYARNPTNRIEVARAIAEEKYLNQPIDVLEAVMTGTFQDGLGNTKTVPDRIDFDPYPWQSFATWITTQLVRWDYLPEEKADYKTIGEQIFLTDLARELAKELGANPPEELLKVEKLQFDTLDPQKPQAYLKEQIDKFGV</sequence>
<dbReference type="AlphaFoldDB" id="A0A563VU36"/>
<evidence type="ECO:0000256" key="9">
    <source>
        <dbReference type="ARBA" id="ARBA00023136"/>
    </source>
</evidence>
<keyword evidence="4" id="KW-0813">Transport</keyword>
<evidence type="ECO:0000256" key="4">
    <source>
        <dbReference type="ARBA" id="ARBA00022448"/>
    </source>
</evidence>
<keyword evidence="9" id="KW-0472">Membrane</keyword>
<dbReference type="EMBL" id="CAACVJ010000223">
    <property type="protein sequence ID" value="VEP14957.1"/>
    <property type="molecule type" value="Genomic_DNA"/>
</dbReference>
<dbReference type="InterPro" id="IPR019546">
    <property type="entry name" value="TAT_signal_bac_arc"/>
</dbReference>
<keyword evidence="5" id="KW-1003">Cell membrane</keyword>